<protein>
    <submittedName>
        <fullName evidence="1">Uncharacterized protein</fullName>
    </submittedName>
</protein>
<dbReference type="EMBL" id="JANJQO010000245">
    <property type="protein sequence ID" value="KAJ2979876.1"/>
    <property type="molecule type" value="Genomic_DNA"/>
</dbReference>
<keyword evidence="2" id="KW-1185">Reference proteome</keyword>
<evidence type="ECO:0000313" key="2">
    <source>
        <dbReference type="Proteomes" id="UP001143910"/>
    </source>
</evidence>
<reference evidence="1" key="1">
    <citation type="submission" date="2022-08" db="EMBL/GenBank/DDBJ databases">
        <title>Genome Sequence of Lecanicillium fungicola.</title>
        <authorList>
            <person name="Buettner E."/>
        </authorList>
    </citation>
    <scope>NUCLEOTIDE SEQUENCE</scope>
    <source>
        <strain evidence="1">Babe33</strain>
    </source>
</reference>
<gene>
    <name evidence="1" type="ORF">NQ176_g2987</name>
</gene>
<proteinExistence type="predicted"/>
<organism evidence="1 2">
    <name type="scientific">Zarea fungicola</name>
    <dbReference type="NCBI Taxonomy" id="93591"/>
    <lineage>
        <taxon>Eukaryota</taxon>
        <taxon>Fungi</taxon>
        <taxon>Dikarya</taxon>
        <taxon>Ascomycota</taxon>
        <taxon>Pezizomycotina</taxon>
        <taxon>Sordariomycetes</taxon>
        <taxon>Hypocreomycetidae</taxon>
        <taxon>Hypocreales</taxon>
        <taxon>Cordycipitaceae</taxon>
        <taxon>Zarea</taxon>
    </lineage>
</organism>
<sequence>MPDTSPFGPGVLPALQTLLRFIQPHTKILIFICLVINPYNALQGWDKFPTSHPTLFVLAVLAVYGGFLKIPGIDVTGTSQPPSALVSTTGTTPAQAVSVTEPLLAIETLYKTLEPYFKAGFLLWLTCYIHHQSPLFSQSWPIYLLPFFILIVGYFSPTTRFYGPIRFGYLEHSHHFAQAYKIFLDGWVVTLIVLPFPGLTFALLVGIAGLSAAAWVRLSFAYRKELRDISSQLAKHTVRAKAAAAAAQQEASGFQHYEDQMIQAAAAGLPPRRQEASARHGVLTHKWRDVCQLRDPH</sequence>
<evidence type="ECO:0000313" key="1">
    <source>
        <dbReference type="EMBL" id="KAJ2979876.1"/>
    </source>
</evidence>
<accession>A0ACC1NLZ0</accession>
<comment type="caution">
    <text evidence="1">The sequence shown here is derived from an EMBL/GenBank/DDBJ whole genome shotgun (WGS) entry which is preliminary data.</text>
</comment>
<dbReference type="Proteomes" id="UP001143910">
    <property type="component" value="Unassembled WGS sequence"/>
</dbReference>
<name>A0ACC1NLZ0_9HYPO</name>